<protein>
    <recommendedName>
        <fullName evidence="1">Integrase catalytic domain-containing protein</fullName>
    </recommendedName>
</protein>
<dbReference type="PROSITE" id="PS50994">
    <property type="entry name" value="INTEGRASE"/>
    <property type="match status" value="1"/>
</dbReference>
<dbReference type="PANTHER" id="PTHR37984:SF15">
    <property type="entry name" value="INTEGRASE CATALYTIC DOMAIN-CONTAINING PROTEIN"/>
    <property type="match status" value="1"/>
</dbReference>
<dbReference type="Pfam" id="PF00665">
    <property type="entry name" value="rve"/>
    <property type="match status" value="1"/>
</dbReference>
<evidence type="ECO:0000313" key="2">
    <source>
        <dbReference type="Ensembl" id="ENSOABP00000072284.1"/>
    </source>
</evidence>
<dbReference type="SUPFAM" id="SSF53098">
    <property type="entry name" value="Ribonuclease H-like"/>
    <property type="match status" value="1"/>
</dbReference>
<feature type="domain" description="Integrase catalytic" evidence="1">
    <location>
        <begin position="1"/>
        <end position="129"/>
    </location>
</feature>
<dbReference type="PANTHER" id="PTHR37984">
    <property type="entry name" value="PROTEIN CBG26694"/>
    <property type="match status" value="1"/>
</dbReference>
<sequence>MCAATRFPEAIPLRSLRAKAVVKALVQFFSTFGLPKYIQTDQGSNFLSRVFAQVMSELSVKHRVSSAYHPETQGALERFHQTLKAMLRKYCVETDAEWDVGLPLLLFAIREATQESLGFSPAELVFGHTVRGPLRLLQERWLADQPRPAHNVLDYVSSFRERLHAACELARSSLSNAQSNMKERYDRKTLKRTFLPGEHVLVFLPVVGSCLQAR</sequence>
<reference evidence="2" key="2">
    <citation type="submission" date="2025-08" db="UniProtKB">
        <authorList>
            <consortium name="Ensembl"/>
        </authorList>
    </citation>
    <scope>IDENTIFICATION</scope>
</reference>
<dbReference type="Ensembl" id="ENSOABT00000084098.1">
    <property type="protein sequence ID" value="ENSOABP00000072284.1"/>
    <property type="gene ID" value="ENSOABG00000039005.1"/>
</dbReference>
<keyword evidence="3" id="KW-1185">Reference proteome</keyword>
<dbReference type="AlphaFoldDB" id="A0AAZ1XXC8"/>
<reference evidence="2" key="3">
    <citation type="submission" date="2025-09" db="UniProtKB">
        <authorList>
            <consortium name="Ensembl"/>
        </authorList>
    </citation>
    <scope>IDENTIFICATION</scope>
</reference>
<dbReference type="InterPro" id="IPR036397">
    <property type="entry name" value="RNaseH_sf"/>
</dbReference>
<dbReference type="Gene3D" id="3.30.420.10">
    <property type="entry name" value="Ribonuclease H-like superfamily/Ribonuclease H"/>
    <property type="match status" value="1"/>
</dbReference>
<dbReference type="Proteomes" id="UP000472276">
    <property type="component" value="Unassembled WGS sequence"/>
</dbReference>
<dbReference type="GO" id="GO:0015074">
    <property type="term" value="P:DNA integration"/>
    <property type="evidence" value="ECO:0007669"/>
    <property type="project" value="InterPro"/>
</dbReference>
<evidence type="ECO:0000259" key="1">
    <source>
        <dbReference type="PROSITE" id="PS50994"/>
    </source>
</evidence>
<dbReference type="InterPro" id="IPR001584">
    <property type="entry name" value="Integrase_cat-core"/>
</dbReference>
<dbReference type="GO" id="GO:0003676">
    <property type="term" value="F:nucleic acid binding"/>
    <property type="evidence" value="ECO:0007669"/>
    <property type="project" value="InterPro"/>
</dbReference>
<evidence type="ECO:0000313" key="3">
    <source>
        <dbReference type="Proteomes" id="UP000472276"/>
    </source>
</evidence>
<reference evidence="3" key="1">
    <citation type="submission" date="2020-03" db="EMBL/GenBank/DDBJ databases">
        <title>Evolution of repeat sequences and sex chromosomes of tilapia species revealed by chromosome-level genomes.</title>
        <authorList>
            <person name="Xu L."/>
            <person name="Tao W."/>
            <person name="Wang D."/>
            <person name="Zhou Q."/>
        </authorList>
    </citation>
    <scope>NUCLEOTIDE SEQUENCE [LARGE SCALE GENOMIC DNA]</scope>
    <source>
        <strain evidence="3">Israel</strain>
    </source>
</reference>
<organism evidence="2 3">
    <name type="scientific">Oreochromis aureus</name>
    <name type="common">Israeli tilapia</name>
    <name type="synonym">Chromis aureus</name>
    <dbReference type="NCBI Taxonomy" id="47969"/>
    <lineage>
        <taxon>Eukaryota</taxon>
        <taxon>Metazoa</taxon>
        <taxon>Chordata</taxon>
        <taxon>Craniata</taxon>
        <taxon>Vertebrata</taxon>
        <taxon>Euteleostomi</taxon>
        <taxon>Actinopterygii</taxon>
        <taxon>Neopterygii</taxon>
        <taxon>Teleostei</taxon>
        <taxon>Neoteleostei</taxon>
        <taxon>Acanthomorphata</taxon>
        <taxon>Ovalentaria</taxon>
        <taxon>Cichlomorphae</taxon>
        <taxon>Cichliformes</taxon>
        <taxon>Cichlidae</taxon>
        <taxon>African cichlids</taxon>
        <taxon>Pseudocrenilabrinae</taxon>
        <taxon>Oreochromini</taxon>
        <taxon>Oreochromis</taxon>
    </lineage>
</organism>
<dbReference type="InterPro" id="IPR050951">
    <property type="entry name" value="Retrovirus_Pol_polyprotein"/>
</dbReference>
<name>A0AAZ1XXC8_OREAU</name>
<dbReference type="FunFam" id="3.30.420.10:FF:000032">
    <property type="entry name" value="Retrovirus-related Pol polyprotein from transposon 297-like Protein"/>
    <property type="match status" value="1"/>
</dbReference>
<accession>A0AAZ1XXC8</accession>
<dbReference type="InterPro" id="IPR012337">
    <property type="entry name" value="RNaseH-like_sf"/>
</dbReference>
<proteinExistence type="predicted"/>